<evidence type="ECO:0000256" key="1">
    <source>
        <dbReference type="ARBA" id="ARBA00022553"/>
    </source>
</evidence>
<gene>
    <name evidence="4" type="ORF">METEAL_27780</name>
</gene>
<keyword evidence="1 2" id="KW-0597">Phosphoprotein</keyword>
<dbReference type="GO" id="GO:0000160">
    <property type="term" value="P:phosphorelay signal transduction system"/>
    <property type="evidence" value="ECO:0007669"/>
    <property type="project" value="InterPro"/>
</dbReference>
<dbReference type="InterPro" id="IPR050595">
    <property type="entry name" value="Bact_response_regulator"/>
</dbReference>
<dbReference type="AlphaFoldDB" id="A0AA48GPA6"/>
<dbReference type="KEGG" id="msil:METEAL_27780"/>
<keyword evidence="5" id="KW-1185">Reference proteome</keyword>
<feature type="modified residue" description="4-aspartylphosphate" evidence="2">
    <location>
        <position position="43"/>
    </location>
</feature>
<feature type="domain" description="Response regulatory" evidence="3">
    <location>
        <begin position="1"/>
        <end position="108"/>
    </location>
</feature>
<evidence type="ECO:0000313" key="4">
    <source>
        <dbReference type="EMBL" id="BDU73604.1"/>
    </source>
</evidence>
<evidence type="ECO:0000259" key="3">
    <source>
        <dbReference type="PROSITE" id="PS50110"/>
    </source>
</evidence>
<evidence type="ECO:0000256" key="2">
    <source>
        <dbReference type="PROSITE-ProRule" id="PRU00169"/>
    </source>
</evidence>
<dbReference type="Pfam" id="PF00072">
    <property type="entry name" value="Response_reg"/>
    <property type="match status" value="1"/>
</dbReference>
<evidence type="ECO:0000313" key="5">
    <source>
        <dbReference type="Proteomes" id="UP001238179"/>
    </source>
</evidence>
<proteinExistence type="predicted"/>
<reference evidence="5" key="1">
    <citation type="journal article" date="2023" name="Int. J. Syst. Evol. Microbiol.">
        <title>Mesoterricola silvestris gen. nov., sp. nov., Mesoterricola sediminis sp. nov., Geothrix oryzae sp. nov., Geothrix edaphica sp. nov., Geothrix rubra sp. nov., and Geothrix limicola sp. nov., six novel members of Acidobacteriota isolated from soils.</title>
        <authorList>
            <person name="Itoh H."/>
            <person name="Sugisawa Y."/>
            <person name="Mise K."/>
            <person name="Xu Z."/>
            <person name="Kuniyasu M."/>
            <person name="Ushijima N."/>
            <person name="Kawano K."/>
            <person name="Kobayashi E."/>
            <person name="Shiratori Y."/>
            <person name="Masuda Y."/>
            <person name="Senoo K."/>
        </authorList>
    </citation>
    <scope>NUCLEOTIDE SEQUENCE [LARGE SCALE GENOMIC DNA]</scope>
    <source>
        <strain evidence="5">W79</strain>
    </source>
</reference>
<dbReference type="Proteomes" id="UP001238179">
    <property type="component" value="Chromosome"/>
</dbReference>
<dbReference type="PANTHER" id="PTHR44591:SF21">
    <property type="entry name" value="TWO-COMPONENT RESPONSE REGULATOR"/>
    <property type="match status" value="1"/>
</dbReference>
<dbReference type="Gene3D" id="3.40.50.2300">
    <property type="match status" value="1"/>
</dbReference>
<organism evidence="4 5">
    <name type="scientific">Mesoterricola silvestris</name>
    <dbReference type="NCBI Taxonomy" id="2927979"/>
    <lineage>
        <taxon>Bacteria</taxon>
        <taxon>Pseudomonadati</taxon>
        <taxon>Acidobacteriota</taxon>
        <taxon>Holophagae</taxon>
        <taxon>Holophagales</taxon>
        <taxon>Holophagaceae</taxon>
        <taxon>Mesoterricola</taxon>
    </lineage>
</organism>
<accession>A0AA48GPA6</accession>
<dbReference type="PROSITE" id="PS50110">
    <property type="entry name" value="RESPONSE_REGULATORY"/>
    <property type="match status" value="1"/>
</dbReference>
<sequence>MMRLYLRRCLERAGHEVEEWVPLSAMEVPDHVNASAPDLIISDFQMPGCNGTSLARMAQKARPGSPILILTAFRDEDMEAGLLKLGVSRVLAKPIEEAVLLAAVAGTLAGPGEAE</sequence>
<protein>
    <recommendedName>
        <fullName evidence="3">Response regulatory domain-containing protein</fullName>
    </recommendedName>
</protein>
<dbReference type="EMBL" id="AP027080">
    <property type="protein sequence ID" value="BDU73604.1"/>
    <property type="molecule type" value="Genomic_DNA"/>
</dbReference>
<name>A0AA48GPA6_9BACT</name>
<dbReference type="SMART" id="SM00448">
    <property type="entry name" value="REC"/>
    <property type="match status" value="1"/>
</dbReference>
<dbReference type="InterPro" id="IPR001789">
    <property type="entry name" value="Sig_transdc_resp-reg_receiver"/>
</dbReference>
<dbReference type="CDD" id="cd00156">
    <property type="entry name" value="REC"/>
    <property type="match status" value="1"/>
</dbReference>
<dbReference type="InterPro" id="IPR011006">
    <property type="entry name" value="CheY-like_superfamily"/>
</dbReference>
<dbReference type="PANTHER" id="PTHR44591">
    <property type="entry name" value="STRESS RESPONSE REGULATOR PROTEIN 1"/>
    <property type="match status" value="1"/>
</dbReference>
<dbReference type="SUPFAM" id="SSF52172">
    <property type="entry name" value="CheY-like"/>
    <property type="match status" value="1"/>
</dbReference>